<proteinExistence type="predicted"/>
<name>A0A9D4IHM6_DREPO</name>
<dbReference type="Proteomes" id="UP000828390">
    <property type="component" value="Unassembled WGS sequence"/>
</dbReference>
<dbReference type="EMBL" id="JAIWYP010000009">
    <property type="protein sequence ID" value="KAH3774515.1"/>
    <property type="molecule type" value="Genomic_DNA"/>
</dbReference>
<gene>
    <name evidence="1" type="ORF">DPMN_175897</name>
</gene>
<protein>
    <submittedName>
        <fullName evidence="1">Uncharacterized protein</fullName>
    </submittedName>
</protein>
<keyword evidence="2" id="KW-1185">Reference proteome</keyword>
<reference evidence="1" key="2">
    <citation type="submission" date="2020-11" db="EMBL/GenBank/DDBJ databases">
        <authorList>
            <person name="McCartney M.A."/>
            <person name="Auch B."/>
            <person name="Kono T."/>
            <person name="Mallez S."/>
            <person name="Becker A."/>
            <person name="Gohl D.M."/>
            <person name="Silverstein K.A.T."/>
            <person name="Koren S."/>
            <person name="Bechman K.B."/>
            <person name="Herman A."/>
            <person name="Abrahante J.E."/>
            <person name="Garbe J."/>
        </authorList>
    </citation>
    <scope>NUCLEOTIDE SEQUENCE</scope>
    <source>
        <strain evidence="1">Duluth1</strain>
        <tissue evidence="1">Whole animal</tissue>
    </source>
</reference>
<evidence type="ECO:0000313" key="1">
    <source>
        <dbReference type="EMBL" id="KAH3774515.1"/>
    </source>
</evidence>
<organism evidence="1 2">
    <name type="scientific">Dreissena polymorpha</name>
    <name type="common">Zebra mussel</name>
    <name type="synonym">Mytilus polymorpha</name>
    <dbReference type="NCBI Taxonomy" id="45954"/>
    <lineage>
        <taxon>Eukaryota</taxon>
        <taxon>Metazoa</taxon>
        <taxon>Spiralia</taxon>
        <taxon>Lophotrochozoa</taxon>
        <taxon>Mollusca</taxon>
        <taxon>Bivalvia</taxon>
        <taxon>Autobranchia</taxon>
        <taxon>Heteroconchia</taxon>
        <taxon>Euheterodonta</taxon>
        <taxon>Imparidentia</taxon>
        <taxon>Neoheterodontei</taxon>
        <taxon>Myida</taxon>
        <taxon>Dreissenoidea</taxon>
        <taxon>Dreissenidae</taxon>
        <taxon>Dreissena</taxon>
    </lineage>
</organism>
<reference evidence="1" key="1">
    <citation type="journal article" date="2019" name="bioRxiv">
        <title>The Genome of the Zebra Mussel, Dreissena polymorpha: A Resource for Invasive Species Research.</title>
        <authorList>
            <person name="McCartney M.A."/>
            <person name="Auch B."/>
            <person name="Kono T."/>
            <person name="Mallez S."/>
            <person name="Zhang Y."/>
            <person name="Obille A."/>
            <person name="Becker A."/>
            <person name="Abrahante J.E."/>
            <person name="Garbe J."/>
            <person name="Badalamenti J.P."/>
            <person name="Herman A."/>
            <person name="Mangelson H."/>
            <person name="Liachko I."/>
            <person name="Sullivan S."/>
            <person name="Sone E.D."/>
            <person name="Koren S."/>
            <person name="Silverstein K.A.T."/>
            <person name="Beckman K.B."/>
            <person name="Gohl D.M."/>
        </authorList>
    </citation>
    <scope>NUCLEOTIDE SEQUENCE</scope>
    <source>
        <strain evidence="1">Duluth1</strain>
        <tissue evidence="1">Whole animal</tissue>
    </source>
</reference>
<accession>A0A9D4IHM6</accession>
<sequence>MARQRPKRAPQVEIDGIVIREVQYQLEVNRCRNEEIIVKGNFAGRPRIDRIVIREVQYQLEVNRCRNEEVIVKGNFGGCGLCGWGRLRVGNWAMHIERDRIVIREFQYQFEVNRLKGNFGWVWSMWASDFFCHIGKSTCTGPIAKN</sequence>
<evidence type="ECO:0000313" key="2">
    <source>
        <dbReference type="Proteomes" id="UP000828390"/>
    </source>
</evidence>
<dbReference type="AlphaFoldDB" id="A0A9D4IHM6"/>
<comment type="caution">
    <text evidence="1">The sequence shown here is derived from an EMBL/GenBank/DDBJ whole genome shotgun (WGS) entry which is preliminary data.</text>
</comment>